<sequence length="602" mass="65312">MEAPGSWPAAPDEDDQPRASFDELPIELRLKCLASCDWQTLSRAACVNRSVRALVAYLVRSPYWWSHVEVQPAVLCTEFASDEERQTACTKWAQTLTSQLCGRGKPDLCFVFVSPQTHPNLPLMLKALRGCLATCTVLAGLVSPGVLGRDTASGQVHEVDQAERVGICVSVLHLPPGSLVQAAFIKTTLACEGLFHATDWRAPEGQLPPVGQAPEHPRTWLVFSDQHVYIDKVLDELARRGMGGTAEGADPVLVGLPGRAPGKPLHADAVHGTLVIAISGPGVEAVPMACRGMRCISPASRVVRYMVSRVNNRLLLSKCYGFFSTFHFMQRYMVSRVNNNVDMAPVGRVTLVQQLQNCMPLATGTGTLHWVPIGGGFTPTSALVLALQAQGPGIAPRAPLFFGVRPPATERGEGADQAPMIMLQMHDPNNLMRTSGFISVQHRVENGMVTAFYTPHPPLARQQFQEQLDKVRHQLYGPELVGNCGEGGANRSRASPLYRSPDSIHMVLTKQPSPVYGCLMFPCVAKGSRYYEEEGVESNLLKDAFPNASFAGCFCNGEIGPTPPDELEPAGSTTARMMGYSTVACMLKLLPAPPPPAEWAQW</sequence>
<dbReference type="SMART" id="SM01204">
    <property type="entry name" value="FIST_C"/>
    <property type="match status" value="1"/>
</dbReference>
<gene>
    <name evidence="2" type="ORF">COHA_007171</name>
</gene>
<accession>A0AAD5H047</accession>
<evidence type="ECO:0000259" key="1">
    <source>
        <dbReference type="SMART" id="SM01204"/>
    </source>
</evidence>
<feature type="domain" description="FIST C-domain" evidence="1">
    <location>
        <begin position="382"/>
        <end position="562"/>
    </location>
</feature>
<dbReference type="PANTHER" id="PTHR14939:SF5">
    <property type="entry name" value="F-BOX ONLY PROTEIN 22"/>
    <property type="match status" value="1"/>
</dbReference>
<keyword evidence="3" id="KW-1185">Reference proteome</keyword>
<organism evidence="2 3">
    <name type="scientific">Chlorella ohadii</name>
    <dbReference type="NCBI Taxonomy" id="2649997"/>
    <lineage>
        <taxon>Eukaryota</taxon>
        <taxon>Viridiplantae</taxon>
        <taxon>Chlorophyta</taxon>
        <taxon>core chlorophytes</taxon>
        <taxon>Trebouxiophyceae</taxon>
        <taxon>Chlorellales</taxon>
        <taxon>Chlorellaceae</taxon>
        <taxon>Chlorella clade</taxon>
        <taxon>Chlorella</taxon>
    </lineage>
</organism>
<dbReference type="AlphaFoldDB" id="A0AAD5H047"/>
<dbReference type="EMBL" id="JADXDR010000108">
    <property type="protein sequence ID" value="KAI7839029.1"/>
    <property type="molecule type" value="Genomic_DNA"/>
</dbReference>
<proteinExistence type="predicted"/>
<dbReference type="InterPro" id="IPR019494">
    <property type="entry name" value="FIST_C"/>
</dbReference>
<dbReference type="PANTHER" id="PTHR14939">
    <property type="entry name" value="F-BOX ONLY PROTEIN 22"/>
    <property type="match status" value="1"/>
</dbReference>
<evidence type="ECO:0000313" key="3">
    <source>
        <dbReference type="Proteomes" id="UP001205105"/>
    </source>
</evidence>
<comment type="caution">
    <text evidence="2">The sequence shown here is derived from an EMBL/GenBank/DDBJ whole genome shotgun (WGS) entry which is preliminary data.</text>
</comment>
<name>A0AAD5H047_9CHLO</name>
<dbReference type="GO" id="GO:0000209">
    <property type="term" value="P:protein polyubiquitination"/>
    <property type="evidence" value="ECO:0007669"/>
    <property type="project" value="TreeGrafter"/>
</dbReference>
<reference evidence="2" key="1">
    <citation type="submission" date="2020-11" db="EMBL/GenBank/DDBJ databases">
        <title>Chlorella ohadii genome sequencing and assembly.</title>
        <authorList>
            <person name="Murik O."/>
            <person name="Treves H."/>
            <person name="Kedem I."/>
            <person name="Shotland Y."/>
            <person name="Kaplan A."/>
        </authorList>
    </citation>
    <scope>NUCLEOTIDE SEQUENCE</scope>
    <source>
        <strain evidence="2">1</strain>
    </source>
</reference>
<dbReference type="Proteomes" id="UP001205105">
    <property type="component" value="Unassembled WGS sequence"/>
</dbReference>
<protein>
    <recommendedName>
        <fullName evidence="1">FIST C-domain domain-containing protein</fullName>
    </recommendedName>
</protein>
<evidence type="ECO:0000313" key="2">
    <source>
        <dbReference type="EMBL" id="KAI7839029.1"/>
    </source>
</evidence>
<dbReference type="GO" id="GO:0032436">
    <property type="term" value="P:positive regulation of proteasomal ubiquitin-dependent protein catabolic process"/>
    <property type="evidence" value="ECO:0007669"/>
    <property type="project" value="TreeGrafter"/>
</dbReference>